<organism evidence="1 2">
    <name type="scientific">Tigriopus californicus</name>
    <name type="common">Marine copepod</name>
    <dbReference type="NCBI Taxonomy" id="6832"/>
    <lineage>
        <taxon>Eukaryota</taxon>
        <taxon>Metazoa</taxon>
        <taxon>Ecdysozoa</taxon>
        <taxon>Arthropoda</taxon>
        <taxon>Crustacea</taxon>
        <taxon>Multicrustacea</taxon>
        <taxon>Hexanauplia</taxon>
        <taxon>Copepoda</taxon>
        <taxon>Harpacticoida</taxon>
        <taxon>Harpacticidae</taxon>
        <taxon>Tigriopus</taxon>
    </lineage>
</organism>
<evidence type="ECO:0000313" key="2">
    <source>
        <dbReference type="Proteomes" id="UP000318571"/>
    </source>
</evidence>
<gene>
    <name evidence="1" type="ORF">TCAL_16551</name>
</gene>
<dbReference type="Proteomes" id="UP000318571">
    <property type="component" value="Chromosome 10"/>
</dbReference>
<proteinExistence type="predicted"/>
<reference evidence="1 2" key="1">
    <citation type="journal article" date="2018" name="Nat. Ecol. Evol.">
        <title>Genomic signatures of mitonuclear coevolution across populations of Tigriopus californicus.</title>
        <authorList>
            <person name="Barreto F.S."/>
            <person name="Watson E.T."/>
            <person name="Lima T.G."/>
            <person name="Willett C.S."/>
            <person name="Edmands S."/>
            <person name="Li W."/>
            <person name="Burton R.S."/>
        </authorList>
    </citation>
    <scope>NUCLEOTIDE SEQUENCE [LARGE SCALE GENOMIC DNA]</scope>
    <source>
        <strain evidence="1 2">San Diego</strain>
    </source>
</reference>
<keyword evidence="2" id="KW-1185">Reference proteome</keyword>
<comment type="caution">
    <text evidence="1">The sequence shown here is derived from an EMBL/GenBank/DDBJ whole genome shotgun (WGS) entry which is preliminary data.</text>
</comment>
<protein>
    <submittedName>
        <fullName evidence="1">Uncharacterized protein</fullName>
    </submittedName>
</protein>
<name>A0A553NBN4_TIGCA</name>
<sequence length="61" mass="6509">MAFTDIYLRDEILSSSSRIAGSAGFVFMVALSVTKGSSIKPQGSMAFMRSAIGDEMSRGQI</sequence>
<dbReference type="AlphaFoldDB" id="A0A553NBN4"/>
<dbReference type="EMBL" id="VCGU01000458">
    <property type="protein sequence ID" value="TRY62827.1"/>
    <property type="molecule type" value="Genomic_DNA"/>
</dbReference>
<accession>A0A553NBN4</accession>
<evidence type="ECO:0000313" key="1">
    <source>
        <dbReference type="EMBL" id="TRY62827.1"/>
    </source>
</evidence>